<keyword evidence="1" id="KW-0812">Transmembrane</keyword>
<accession>A0A814PIC2</accession>
<protein>
    <submittedName>
        <fullName evidence="2">Uncharacterized protein</fullName>
    </submittedName>
</protein>
<dbReference type="PANTHER" id="PTHR46601">
    <property type="entry name" value="ULP_PROTEASE DOMAIN-CONTAINING PROTEIN"/>
    <property type="match status" value="1"/>
</dbReference>
<keyword evidence="1" id="KW-0472">Membrane</keyword>
<feature type="transmembrane region" description="Helical" evidence="1">
    <location>
        <begin position="321"/>
        <end position="339"/>
    </location>
</feature>
<evidence type="ECO:0000313" key="3">
    <source>
        <dbReference type="Proteomes" id="UP000663855"/>
    </source>
</evidence>
<reference evidence="2" key="1">
    <citation type="submission" date="2021-02" db="EMBL/GenBank/DDBJ databases">
        <authorList>
            <person name="Nowell W R."/>
        </authorList>
    </citation>
    <scope>NUCLEOTIDE SEQUENCE</scope>
</reference>
<dbReference type="AlphaFoldDB" id="A0A814PIC2"/>
<proteinExistence type="predicted"/>
<keyword evidence="1" id="KW-1133">Transmembrane helix</keyword>
<dbReference type="PANTHER" id="PTHR46601:SF2">
    <property type="entry name" value="UBIQUITIN-LIKE PROTEASE FAMILY PROFILE DOMAIN-CONTAINING PROTEIN"/>
    <property type="match status" value="1"/>
</dbReference>
<gene>
    <name evidence="2" type="ORF">CJN711_LOCUS7435</name>
</gene>
<evidence type="ECO:0000256" key="1">
    <source>
        <dbReference type="SAM" id="Phobius"/>
    </source>
</evidence>
<dbReference type="EMBL" id="CAJNOV010002552">
    <property type="protein sequence ID" value="CAF1106907.1"/>
    <property type="molecule type" value="Genomic_DNA"/>
</dbReference>
<evidence type="ECO:0000313" key="2">
    <source>
        <dbReference type="EMBL" id="CAF1106907.1"/>
    </source>
</evidence>
<organism evidence="2 3">
    <name type="scientific">Rotaria magnacalcarata</name>
    <dbReference type="NCBI Taxonomy" id="392030"/>
    <lineage>
        <taxon>Eukaryota</taxon>
        <taxon>Metazoa</taxon>
        <taxon>Spiralia</taxon>
        <taxon>Gnathifera</taxon>
        <taxon>Rotifera</taxon>
        <taxon>Eurotatoria</taxon>
        <taxon>Bdelloidea</taxon>
        <taxon>Philodinida</taxon>
        <taxon>Philodinidae</taxon>
        <taxon>Rotaria</taxon>
    </lineage>
</organism>
<name>A0A814PIC2_9BILA</name>
<dbReference type="Proteomes" id="UP000663855">
    <property type="component" value="Unassembled WGS sequence"/>
</dbReference>
<comment type="caution">
    <text evidence="2">The sequence shown here is derived from an EMBL/GenBank/DDBJ whole genome shotgun (WGS) entry which is preliminary data.</text>
</comment>
<sequence>MASKKYRDKLKLQRFNNQQSTTYKSRQAFGKAVKRTFQSLPKDPSKRVDVIHHIAQVLNVIPAPKHHKPEHRSLSNALKELVINFYNRDDVSYQMPGKWDCITVDNDDKKITLQKRILLYSIRETYQLFIADKNDPNINLSKTSFSDLRPLNILVQSHMSHRSCLCVYHENINLPLKALSKQIQCPDLNTLQAFSLALVCDEEDEKLIDQKKEIKWYQWILNEGFAKKQEFNDTIQQCLADLQEKIKPFLWHVFIKRQQTSYFEQMKSSTNDMKQFVYKLILVKISEWIFRMQYKVLTIQKNLFLHLLLMFGAQVKVFHLFMYWITVHMINIASVRYWINYSMRLKKNSKICKTFMFFSDGAAQQFKQRFLFRNLCRLADLFKIVLSWYYFATSHGKGVVDGLVATVKRLAYSAILAGQHCNSAADFVVIPKSKTNAIEISEIKLHFIDDSMAKMESIFKSVKPILETKETHSIKVLKNNAVECKYYSHSKTSRKFKF</sequence>